<keyword evidence="2" id="KW-1185">Reference proteome</keyword>
<evidence type="ECO:0000313" key="2">
    <source>
        <dbReference type="Proteomes" id="UP000657177"/>
    </source>
</evidence>
<comment type="caution">
    <text evidence="1">The sequence shown here is derived from an EMBL/GenBank/DDBJ whole genome shotgun (WGS) entry which is preliminary data.</text>
</comment>
<evidence type="ECO:0000313" key="1">
    <source>
        <dbReference type="EMBL" id="MBA2132279.1"/>
    </source>
</evidence>
<organism evidence="1 2">
    <name type="scientific">Capillibacterium thermochitinicola</name>
    <dbReference type="NCBI Taxonomy" id="2699427"/>
    <lineage>
        <taxon>Bacteria</taxon>
        <taxon>Bacillati</taxon>
        <taxon>Bacillota</taxon>
        <taxon>Capillibacterium</taxon>
    </lineage>
</organism>
<dbReference type="AlphaFoldDB" id="A0A8J6I028"/>
<dbReference type="Pfam" id="PF10050">
    <property type="entry name" value="DUF2284"/>
    <property type="match status" value="1"/>
</dbReference>
<accession>A0A8J6I028</accession>
<dbReference type="EMBL" id="JAAKDE010000003">
    <property type="protein sequence ID" value="MBA2132279.1"/>
    <property type="molecule type" value="Genomic_DNA"/>
</dbReference>
<name>A0A8J6I028_9FIRM</name>
<sequence>MPDKQYYVDRALQLGADHAVLFTLDDIVFDSRTILKCMFGCADWGKGHTCPSRPGSLKPWEYQKVFSAYSWGVIIHSTDKKKSQEVSFAIEREAFLDGYYFALSLSDCALCAECAGFRGQPCVHPKKARPAFHSVGIDVFRTVRQFGLPIQTLKDENQEQNWYSAVFIA</sequence>
<proteinExistence type="predicted"/>
<dbReference type="InterPro" id="IPR019271">
    <property type="entry name" value="DUF2284_metal-binding"/>
</dbReference>
<gene>
    <name evidence="1" type="ORF">G5B42_01770</name>
</gene>
<reference evidence="1" key="1">
    <citation type="submission" date="2020-06" db="EMBL/GenBank/DDBJ databases">
        <title>Novel chitinolytic bacterium.</title>
        <authorList>
            <person name="Ungkulpasvich U."/>
            <person name="Kosugi A."/>
            <person name="Uke A."/>
        </authorList>
    </citation>
    <scope>NUCLEOTIDE SEQUENCE</scope>
    <source>
        <strain evidence="1">UUS1-1</strain>
    </source>
</reference>
<dbReference type="Proteomes" id="UP000657177">
    <property type="component" value="Unassembled WGS sequence"/>
</dbReference>
<protein>
    <submittedName>
        <fullName evidence="1">DUF2284 domain-containing protein</fullName>
    </submittedName>
</protein>
<dbReference type="RefSeq" id="WP_181338733.1">
    <property type="nucleotide sequence ID" value="NZ_JAAKDE010000003.1"/>
</dbReference>